<name>A0A1D1UHM3_RAMVA</name>
<evidence type="ECO:0000256" key="4">
    <source>
        <dbReference type="ARBA" id="ARBA00022989"/>
    </source>
</evidence>
<evidence type="ECO:0000259" key="8">
    <source>
        <dbReference type="PROSITE" id="PS50262"/>
    </source>
</evidence>
<reference evidence="9 10" key="1">
    <citation type="journal article" date="2016" name="Nat. Commun.">
        <title>Extremotolerant tardigrade genome and improved radiotolerance of human cultured cells by tardigrade-unique protein.</title>
        <authorList>
            <person name="Hashimoto T."/>
            <person name="Horikawa D.D."/>
            <person name="Saito Y."/>
            <person name="Kuwahara H."/>
            <person name="Kozuka-Hata H."/>
            <person name="Shin-I T."/>
            <person name="Minakuchi Y."/>
            <person name="Ohishi K."/>
            <person name="Motoyama A."/>
            <person name="Aizu T."/>
            <person name="Enomoto A."/>
            <person name="Kondo K."/>
            <person name="Tanaka S."/>
            <person name="Hara Y."/>
            <person name="Koshikawa S."/>
            <person name="Sagara H."/>
            <person name="Miura T."/>
            <person name="Yokobori S."/>
            <person name="Miyagawa K."/>
            <person name="Suzuki Y."/>
            <person name="Kubo T."/>
            <person name="Oyama M."/>
            <person name="Kohara Y."/>
            <person name="Fujiyama A."/>
            <person name="Arakawa K."/>
            <person name="Katayama T."/>
            <person name="Toyoda A."/>
            <person name="Kunieda T."/>
        </authorList>
    </citation>
    <scope>NUCLEOTIDE SEQUENCE [LARGE SCALE GENOMIC DNA]</scope>
    <source>
        <strain evidence="9 10">YOKOZUNA-1</strain>
    </source>
</reference>
<keyword evidence="6" id="KW-0675">Receptor</keyword>
<evidence type="ECO:0000256" key="1">
    <source>
        <dbReference type="ARBA" id="ARBA00004651"/>
    </source>
</evidence>
<keyword evidence="10" id="KW-1185">Reference proteome</keyword>
<protein>
    <recommendedName>
        <fullName evidence="8">G-protein coupled receptors family 1 profile domain-containing protein</fullName>
    </recommendedName>
</protein>
<dbReference type="EMBL" id="BDGG01000001">
    <property type="protein sequence ID" value="GAU88961.1"/>
    <property type="molecule type" value="Genomic_DNA"/>
</dbReference>
<dbReference type="Gene3D" id="1.20.1070.10">
    <property type="entry name" value="Rhodopsin 7-helix transmembrane proteins"/>
    <property type="match status" value="1"/>
</dbReference>
<dbReference type="InterPro" id="IPR000276">
    <property type="entry name" value="GPCR_Rhodpsn"/>
</dbReference>
<gene>
    <name evidence="9" type="primary">RvY_01567-1</name>
    <name evidence="9" type="synonym">RvY_01567.1</name>
    <name evidence="9" type="ORF">RvY_01567</name>
</gene>
<comment type="caution">
    <text evidence="9">The sequence shown here is derived from an EMBL/GenBank/DDBJ whole genome shotgun (WGS) entry which is preliminary data.</text>
</comment>
<feature type="domain" description="G-protein coupled receptors family 1 profile" evidence="8">
    <location>
        <begin position="69"/>
        <end position="351"/>
    </location>
</feature>
<dbReference type="InterPro" id="IPR017452">
    <property type="entry name" value="GPCR_Rhodpsn_7TM"/>
</dbReference>
<feature type="transmembrane region" description="Helical" evidence="7">
    <location>
        <begin position="331"/>
        <end position="354"/>
    </location>
</feature>
<sequence>MAVNNETMQDRETSEIFHSNFLDLYLNGTDGETGSINVAFNSTLRKSLTPEAVHQMVLLGAFMVVALTGNSIVLIHLIRVKGWMRPVSIFVMSLATTDILIAMLSMSTELLWEAFGEWIFGNFACKFSTYVQCLLFISTSSILMSMSWDRYEAICKPLSAFSRSLARCRRTIFLSWSLAAVLALPQLFIFVQVQDSEHADGKPKYSCRSAGYTAEWQRKVYVTWIAMLVFIIPLLFVAFCYIRIAAVVWRVTGSFTATNECTQNGTSEVPILRRNMSGRSKCGHIERSKMKAIQLTICILACHILCWTPYFTINLLNVWTDYKFKHNIPSFLKSLAKCLAWFSSCVNPIIYGGFHTSFRPLTRWLFPSCHRKESSPEIDSKKTSVHASPRSFHYNNGESRHGSVAPYLRPPSIPMSALASNVNGKSFSKLERGSSIEAERTYQTLSLKETPTAIAKNASAVWL</sequence>
<dbReference type="Pfam" id="PF00001">
    <property type="entry name" value="7tm_1"/>
    <property type="match status" value="1"/>
</dbReference>
<dbReference type="GO" id="GO:0032870">
    <property type="term" value="P:cellular response to hormone stimulus"/>
    <property type="evidence" value="ECO:0007669"/>
    <property type="project" value="TreeGrafter"/>
</dbReference>
<keyword evidence="5 7" id="KW-0472">Membrane</keyword>
<dbReference type="PANTHER" id="PTHR24241:SF117">
    <property type="entry name" value="G-PROTEIN COUPLED RECEPTORS FAMILY 1 PROFILE DOMAIN-CONTAINING PROTEIN"/>
    <property type="match status" value="1"/>
</dbReference>
<accession>A0A1D1UHM3</accession>
<feature type="transmembrane region" description="Helical" evidence="7">
    <location>
        <begin position="292"/>
        <end position="311"/>
    </location>
</feature>
<keyword evidence="2" id="KW-1003">Cell membrane</keyword>
<dbReference type="GO" id="GO:0042277">
    <property type="term" value="F:peptide binding"/>
    <property type="evidence" value="ECO:0007669"/>
    <property type="project" value="TreeGrafter"/>
</dbReference>
<evidence type="ECO:0000256" key="3">
    <source>
        <dbReference type="ARBA" id="ARBA00022692"/>
    </source>
</evidence>
<feature type="transmembrane region" description="Helical" evidence="7">
    <location>
        <begin position="87"/>
        <end position="107"/>
    </location>
</feature>
<dbReference type="OrthoDB" id="5987909at2759"/>
<dbReference type="GO" id="GO:0004930">
    <property type="term" value="F:G protein-coupled receptor activity"/>
    <property type="evidence" value="ECO:0007669"/>
    <property type="project" value="InterPro"/>
</dbReference>
<dbReference type="Proteomes" id="UP000186922">
    <property type="component" value="Unassembled WGS sequence"/>
</dbReference>
<keyword evidence="4 7" id="KW-1133">Transmembrane helix</keyword>
<feature type="transmembrane region" description="Helical" evidence="7">
    <location>
        <begin position="221"/>
        <end position="242"/>
    </location>
</feature>
<dbReference type="STRING" id="947166.A0A1D1UHM3"/>
<dbReference type="PROSITE" id="PS50262">
    <property type="entry name" value="G_PROTEIN_RECEP_F1_2"/>
    <property type="match status" value="1"/>
</dbReference>
<proteinExistence type="predicted"/>
<comment type="subcellular location">
    <subcellularLocation>
        <location evidence="1">Cell membrane</location>
        <topology evidence="1">Multi-pass membrane protein</topology>
    </subcellularLocation>
</comment>
<evidence type="ECO:0000256" key="7">
    <source>
        <dbReference type="SAM" id="Phobius"/>
    </source>
</evidence>
<evidence type="ECO:0000256" key="2">
    <source>
        <dbReference type="ARBA" id="ARBA00022475"/>
    </source>
</evidence>
<dbReference type="AlphaFoldDB" id="A0A1D1UHM3"/>
<dbReference type="GO" id="GO:0005886">
    <property type="term" value="C:plasma membrane"/>
    <property type="evidence" value="ECO:0007669"/>
    <property type="project" value="UniProtKB-SubCell"/>
</dbReference>
<keyword evidence="3 7" id="KW-0812">Transmembrane</keyword>
<dbReference type="PANTHER" id="PTHR24241">
    <property type="entry name" value="NEUROPEPTIDE RECEPTOR-RELATED G-PROTEIN COUPLED RECEPTOR"/>
    <property type="match status" value="1"/>
</dbReference>
<dbReference type="SUPFAM" id="SSF81321">
    <property type="entry name" value="Family A G protein-coupled receptor-like"/>
    <property type="match status" value="1"/>
</dbReference>
<feature type="transmembrane region" description="Helical" evidence="7">
    <location>
        <begin position="52"/>
        <end position="75"/>
    </location>
</feature>
<evidence type="ECO:0000313" key="10">
    <source>
        <dbReference type="Proteomes" id="UP000186922"/>
    </source>
</evidence>
<evidence type="ECO:0000313" key="9">
    <source>
        <dbReference type="EMBL" id="GAU88961.1"/>
    </source>
</evidence>
<evidence type="ECO:0000256" key="6">
    <source>
        <dbReference type="ARBA" id="ARBA00023170"/>
    </source>
</evidence>
<organism evidence="9 10">
    <name type="scientific">Ramazzottius varieornatus</name>
    <name type="common">Water bear</name>
    <name type="synonym">Tardigrade</name>
    <dbReference type="NCBI Taxonomy" id="947166"/>
    <lineage>
        <taxon>Eukaryota</taxon>
        <taxon>Metazoa</taxon>
        <taxon>Ecdysozoa</taxon>
        <taxon>Tardigrada</taxon>
        <taxon>Eutardigrada</taxon>
        <taxon>Parachela</taxon>
        <taxon>Hypsibioidea</taxon>
        <taxon>Ramazzottiidae</taxon>
        <taxon>Ramazzottius</taxon>
    </lineage>
</organism>
<feature type="transmembrane region" description="Helical" evidence="7">
    <location>
        <begin position="172"/>
        <end position="193"/>
    </location>
</feature>
<dbReference type="PRINTS" id="PR00237">
    <property type="entry name" value="GPCRRHODOPSN"/>
</dbReference>
<feature type="transmembrane region" description="Helical" evidence="7">
    <location>
        <begin position="127"/>
        <end position="151"/>
    </location>
</feature>
<evidence type="ECO:0000256" key="5">
    <source>
        <dbReference type="ARBA" id="ARBA00023136"/>
    </source>
</evidence>